<comment type="subcellular location">
    <subcellularLocation>
        <location evidence="1">Endoplasmic reticulum membrane</location>
        <topology evidence="1">Single-pass membrane protein</topology>
    </subcellularLocation>
</comment>
<feature type="compositionally biased region" description="Basic and acidic residues" evidence="9">
    <location>
        <begin position="851"/>
        <end position="861"/>
    </location>
</feature>
<feature type="compositionally biased region" description="Basic and acidic residues" evidence="9">
    <location>
        <begin position="649"/>
        <end position="659"/>
    </location>
</feature>
<proteinExistence type="predicted"/>
<dbReference type="InterPro" id="IPR001452">
    <property type="entry name" value="SH3_domain"/>
</dbReference>
<evidence type="ECO:0000256" key="5">
    <source>
        <dbReference type="ARBA" id="ARBA00023054"/>
    </source>
</evidence>
<feature type="coiled-coil region" evidence="8">
    <location>
        <begin position="1246"/>
        <end position="1308"/>
    </location>
</feature>
<dbReference type="Pfam" id="PF07653">
    <property type="entry name" value="SH3_2"/>
    <property type="match status" value="1"/>
</dbReference>
<feature type="compositionally biased region" description="Basic and acidic residues" evidence="9">
    <location>
        <begin position="613"/>
        <end position="641"/>
    </location>
</feature>
<dbReference type="GeneTree" id="ENSGT00940000169554"/>
<dbReference type="SUPFAM" id="SSF50044">
    <property type="entry name" value="SH3-domain"/>
    <property type="match status" value="1"/>
</dbReference>
<feature type="compositionally biased region" description="Basic and acidic residues" evidence="9">
    <location>
        <begin position="526"/>
        <end position="535"/>
    </location>
</feature>
<dbReference type="GO" id="GO:0005789">
    <property type="term" value="C:endoplasmic reticulum membrane"/>
    <property type="evidence" value="ECO:0007669"/>
    <property type="project" value="UniProtKB-SubCell"/>
</dbReference>
<evidence type="ECO:0000256" key="9">
    <source>
        <dbReference type="SAM" id="MobiDB-lite"/>
    </source>
</evidence>
<dbReference type="GO" id="GO:0006888">
    <property type="term" value="P:endoplasmic reticulum to Golgi vesicle-mediated transport"/>
    <property type="evidence" value="ECO:0007669"/>
    <property type="project" value="TreeGrafter"/>
</dbReference>
<keyword evidence="6" id="KW-0325">Glycoprotein</keyword>
<keyword evidence="13" id="KW-1185">Reference proteome</keyword>
<feature type="compositionally biased region" description="Basic and acidic residues" evidence="9">
    <location>
        <begin position="670"/>
        <end position="713"/>
    </location>
</feature>
<evidence type="ECO:0000256" key="10">
    <source>
        <dbReference type="SAM" id="SignalP"/>
    </source>
</evidence>
<sequence length="1483" mass="166103">MLLCLCVLHWACARLAMSSAETSDTPQELLSDMKLCAEPSCSTIMCQAKALQQFTAQNCLYITLKVGSVVHVYHKLVGRNDSLWAGSVGKQFGYFPKKIIDTSKCFTKMEVELPTEEKDFICVLAEDGIKKKRVQHSRTATSVVEPNDLDESDESTKTIELQDQVRKAGIVEGLLTSPQSLLGGFGWLSYQDKIKNAEEHVVEVVQQQGDESHVLSEHSDVKSNVDFASNSNGQGSHKTDPIISESNKWSNYLNARILIDTFRWPNHKESEKTVEEMQIIHVQSSETENHVSKEETLMNKVNGWVVDQADSKYEKYDQALEPPLEQDVVDELQAQHDVMSTKIQAADAVKEMDQLQISWLGSSLSRIWSDAKERFGVEKTNHHSQRIGDYREMKPHLSFEKEADSPFQKSAAKMSAMLLTEDAGGVGETGDHAKTDGETGGGHGKIVDNHGITGGGEATHRLVETMTNIAETHGEMEDSHDDNDIGPAEIDGETGVHYKTYGETEKDHVENQDDHGETNGLEETDDSHSEAEKNHGVTHGHSETYYGHGKTNGQDIAEDGQGTTPSHAESSETWSSYGETEDDHSRTEGVALTDVSHSKADDDHGKTVNGQDKTVHDHGETDCHGETNGHDEIEGNHRETSGEGDGDTEGNHSETDGDYNKSGGEYECSQSEHEHGETTGGRIDFEETDRQIGENDYGHNKRDGTYSEIEHDGCGGYNGTDSNGAGDGHDETDSDHIESKVGEIESCKKKNFIKVIRIVNTLLADFPKHRNRLETDNLVVDHSQHPPNGLEAREERDIHKKHFLPTDDSSKRTDYSIASLKTKIGLTEEKTKIAHIMKKTIDEQETNNENGVRENPKDVPERKSTAIVNIISPLMEEHGTEITLAKNSVKETSIVTDTTMEGSTGHLEQSSTESDVNMIEREATTYYEDSKTINDALKNNILEMEEEYFEPSLIHPETNVEHIEDAERFGVLRSYVSDAGVERLLLLLDQSEMEKISFHLKRLEKGPFSLEVVDNFEEVLLESLRDALDREGGSLLDVDDMDLLNDIQNIMQVVRWRLLQLKLDSQTRIAMSAPCEGRATCEQVTQTSFDYLSNGHQKSQDTVEANYLSTVQLTIMEIDKVLVSTFDLMVQSAQPFTKQVIPWLEEYLPFSIEDSGSILKALLLGSLVLLILYFWKICVQFKMKCTLRKEKQLASTILTAIKRKTTLAEEIEICKRNLMEKHDVIEHLLKVQDSVKFSHHQQKEILDDLGLTMERLQCELESKVEEREEMRDRCNKQHEMMMKIRTDMEEIVKESTGLQIELAKIEQKVSDPSGDCKTLQASLIDITEKNGCCKAEVRQLGDRVVALTNHSEELENQLRVEQEMSHCLNSSVACKEDERKVLAGYLIDLQAEITTVKTNGPTICTMDKDRRTALDMGNATSQSFTSTSSTSLPFTSPALCACDLHTTRFVPATSPHLFLFIVRESGIWLNSRISIYLFISSCT</sequence>
<dbReference type="InterPro" id="IPR051500">
    <property type="entry name" value="cTAGE_MIA/OTOR"/>
</dbReference>
<feature type="domain" description="SH3" evidence="11">
    <location>
        <begin position="43"/>
        <end position="105"/>
    </location>
</feature>
<dbReference type="Gene3D" id="2.30.30.40">
    <property type="entry name" value="SH3 Domains"/>
    <property type="match status" value="1"/>
</dbReference>
<keyword evidence="4" id="KW-0256">Endoplasmic reticulum</keyword>
<feature type="compositionally biased region" description="Polar residues" evidence="9">
    <location>
        <begin position="561"/>
        <end position="578"/>
    </location>
</feature>
<evidence type="ECO:0000256" key="7">
    <source>
        <dbReference type="PROSITE-ProRule" id="PRU00192"/>
    </source>
</evidence>
<evidence type="ECO:0000313" key="12">
    <source>
        <dbReference type="Ensembl" id="ENSEBUP00000003111.1"/>
    </source>
</evidence>
<keyword evidence="5 8" id="KW-0175">Coiled coil</keyword>
<feature type="compositionally biased region" description="Basic and acidic residues" evidence="9">
    <location>
        <begin position="727"/>
        <end position="737"/>
    </location>
</feature>
<dbReference type="PANTHER" id="PTHR23158:SF33">
    <property type="entry name" value="TRANSPORT AND GOLGI ORGANIZATION PROTEIN 1"/>
    <property type="match status" value="1"/>
</dbReference>
<dbReference type="PANTHER" id="PTHR23158">
    <property type="entry name" value="MELANOMA INHIBITORY ACTIVITY-RELATED"/>
    <property type="match status" value="1"/>
</dbReference>
<dbReference type="GO" id="GO:0009306">
    <property type="term" value="P:protein secretion"/>
    <property type="evidence" value="ECO:0007669"/>
    <property type="project" value="TreeGrafter"/>
</dbReference>
<dbReference type="GO" id="GO:0035459">
    <property type="term" value="P:vesicle cargo loading"/>
    <property type="evidence" value="ECO:0007669"/>
    <property type="project" value="TreeGrafter"/>
</dbReference>
<reference evidence="12" key="1">
    <citation type="submission" date="2025-08" db="UniProtKB">
        <authorList>
            <consortium name="Ensembl"/>
        </authorList>
    </citation>
    <scope>IDENTIFICATION</scope>
</reference>
<evidence type="ECO:0000256" key="8">
    <source>
        <dbReference type="SAM" id="Coils"/>
    </source>
</evidence>
<dbReference type="InterPro" id="IPR036028">
    <property type="entry name" value="SH3-like_dom_sf"/>
</dbReference>
<feature type="chain" id="PRO_5033995883" description="SH3 domain-containing protein" evidence="10">
    <location>
        <begin position="21"/>
        <end position="1483"/>
    </location>
</feature>
<dbReference type="Proteomes" id="UP000694388">
    <property type="component" value="Unplaced"/>
</dbReference>
<feature type="coiled-coil region" evidence="8">
    <location>
        <begin position="1337"/>
        <end position="1364"/>
    </location>
</feature>
<feature type="compositionally biased region" description="Basic and acidic residues" evidence="9">
    <location>
        <begin position="596"/>
        <end position="606"/>
    </location>
</feature>
<evidence type="ECO:0000313" key="13">
    <source>
        <dbReference type="Proteomes" id="UP000694388"/>
    </source>
</evidence>
<feature type="region of interest" description="Disordered" evidence="9">
    <location>
        <begin position="423"/>
        <end position="456"/>
    </location>
</feature>
<feature type="compositionally biased region" description="Basic and acidic residues" evidence="9">
    <location>
        <begin position="507"/>
        <end position="517"/>
    </location>
</feature>
<evidence type="ECO:0000259" key="11">
    <source>
        <dbReference type="PROSITE" id="PS50002"/>
    </source>
</evidence>
<dbReference type="PROSITE" id="PS50002">
    <property type="entry name" value="SH3"/>
    <property type="match status" value="1"/>
</dbReference>
<dbReference type="Ensembl" id="ENSEBUT00000003475.1">
    <property type="protein sequence ID" value="ENSEBUP00000003111.1"/>
    <property type="gene ID" value="ENSEBUG00000002296.1"/>
</dbReference>
<reference evidence="12" key="2">
    <citation type="submission" date="2025-09" db="UniProtKB">
        <authorList>
            <consortium name="Ensembl"/>
        </authorList>
    </citation>
    <scope>IDENTIFICATION</scope>
</reference>
<evidence type="ECO:0000256" key="1">
    <source>
        <dbReference type="ARBA" id="ARBA00004389"/>
    </source>
</evidence>
<evidence type="ECO:0000256" key="4">
    <source>
        <dbReference type="ARBA" id="ARBA00022824"/>
    </source>
</evidence>
<feature type="region of interest" description="Disordered" evidence="9">
    <location>
        <begin position="507"/>
        <end position="737"/>
    </location>
</feature>
<dbReference type="GO" id="GO:0070971">
    <property type="term" value="C:endoplasmic reticulum exit site"/>
    <property type="evidence" value="ECO:0007669"/>
    <property type="project" value="TreeGrafter"/>
</dbReference>
<keyword evidence="3 10" id="KW-0732">Signal</keyword>
<evidence type="ECO:0000256" key="6">
    <source>
        <dbReference type="ARBA" id="ARBA00023180"/>
    </source>
</evidence>
<accession>A0A8C4N8B0</accession>
<evidence type="ECO:0000256" key="2">
    <source>
        <dbReference type="ARBA" id="ARBA00022443"/>
    </source>
</evidence>
<keyword evidence="2 7" id="KW-0728">SH3 domain</keyword>
<feature type="region of interest" description="Disordered" evidence="9">
    <location>
        <begin position="841"/>
        <end position="861"/>
    </location>
</feature>
<name>A0A8C4N8B0_EPTBU</name>
<protein>
    <recommendedName>
        <fullName evidence="11">SH3 domain-containing protein</fullName>
    </recommendedName>
</protein>
<evidence type="ECO:0000256" key="3">
    <source>
        <dbReference type="ARBA" id="ARBA00022729"/>
    </source>
</evidence>
<feature type="signal peptide" evidence="10">
    <location>
        <begin position="1"/>
        <end position="20"/>
    </location>
</feature>
<organism evidence="12 13">
    <name type="scientific">Eptatretus burgeri</name>
    <name type="common">Inshore hagfish</name>
    <dbReference type="NCBI Taxonomy" id="7764"/>
    <lineage>
        <taxon>Eukaryota</taxon>
        <taxon>Metazoa</taxon>
        <taxon>Chordata</taxon>
        <taxon>Craniata</taxon>
        <taxon>Vertebrata</taxon>
        <taxon>Cyclostomata</taxon>
        <taxon>Myxini</taxon>
        <taxon>Myxiniformes</taxon>
        <taxon>Myxinidae</taxon>
        <taxon>Eptatretinae</taxon>
        <taxon>Eptatretus</taxon>
    </lineage>
</organism>